<dbReference type="AlphaFoldDB" id="X1FRU0"/>
<proteinExistence type="predicted"/>
<protein>
    <submittedName>
        <fullName evidence="1">Uncharacterized protein</fullName>
    </submittedName>
</protein>
<feature type="non-terminal residue" evidence="1">
    <location>
        <position position="39"/>
    </location>
</feature>
<sequence length="39" mass="4366">MFKTALLEIKVEELPSSLVEEALTQLEEKGKELFASSNL</sequence>
<reference evidence="1" key="1">
    <citation type="journal article" date="2014" name="Front. Microbiol.">
        <title>High frequency of phylogenetically diverse reductive dehalogenase-homologous genes in deep subseafloor sedimentary metagenomes.</title>
        <authorList>
            <person name="Kawai M."/>
            <person name="Futagami T."/>
            <person name="Toyoda A."/>
            <person name="Takaki Y."/>
            <person name="Nishi S."/>
            <person name="Hori S."/>
            <person name="Arai W."/>
            <person name="Tsubouchi T."/>
            <person name="Morono Y."/>
            <person name="Uchiyama I."/>
            <person name="Ito T."/>
            <person name="Fujiyama A."/>
            <person name="Inagaki F."/>
            <person name="Takami H."/>
        </authorList>
    </citation>
    <scope>NUCLEOTIDE SEQUENCE</scope>
    <source>
        <strain evidence="1">Expedition CK06-06</strain>
    </source>
</reference>
<organism evidence="1">
    <name type="scientific">marine sediment metagenome</name>
    <dbReference type="NCBI Taxonomy" id="412755"/>
    <lineage>
        <taxon>unclassified sequences</taxon>
        <taxon>metagenomes</taxon>
        <taxon>ecological metagenomes</taxon>
    </lineage>
</organism>
<evidence type="ECO:0000313" key="1">
    <source>
        <dbReference type="EMBL" id="GAH47702.1"/>
    </source>
</evidence>
<comment type="caution">
    <text evidence="1">The sequence shown here is derived from an EMBL/GenBank/DDBJ whole genome shotgun (WGS) entry which is preliminary data.</text>
</comment>
<name>X1FRU0_9ZZZZ</name>
<dbReference type="EMBL" id="BARU01022829">
    <property type="protein sequence ID" value="GAH47702.1"/>
    <property type="molecule type" value="Genomic_DNA"/>
</dbReference>
<accession>X1FRU0</accession>
<gene>
    <name evidence="1" type="ORF">S03H2_37137</name>
</gene>